<proteinExistence type="predicted"/>
<gene>
    <name evidence="1" type="ORF">JJL49_06420</name>
</gene>
<accession>A0ACC5RJI5</accession>
<evidence type="ECO:0000313" key="1">
    <source>
        <dbReference type="EMBL" id="MBK4724857.1"/>
    </source>
</evidence>
<protein>
    <submittedName>
        <fullName evidence="1">DUF4865 family protein</fullName>
    </submittedName>
</protein>
<name>A0ACC5RJI5_ENTAG</name>
<comment type="caution">
    <text evidence="1">The sequence shown here is derived from an EMBL/GenBank/DDBJ whole genome shotgun (WGS) entry which is preliminary data.</text>
</comment>
<evidence type="ECO:0000313" key="2">
    <source>
        <dbReference type="Proteomes" id="UP000633731"/>
    </source>
</evidence>
<dbReference type="Proteomes" id="UP000633731">
    <property type="component" value="Unassembled WGS sequence"/>
</dbReference>
<keyword evidence="2" id="KW-1185">Reference proteome</keyword>
<organism evidence="1 2">
    <name type="scientific">Enterobacter agglomerans</name>
    <name type="common">Erwinia herbicola</name>
    <name type="synonym">Pantoea agglomerans</name>
    <dbReference type="NCBI Taxonomy" id="549"/>
    <lineage>
        <taxon>Bacteria</taxon>
        <taxon>Pseudomonadati</taxon>
        <taxon>Pseudomonadota</taxon>
        <taxon>Gammaproteobacteria</taxon>
        <taxon>Enterobacterales</taxon>
        <taxon>Erwiniaceae</taxon>
        <taxon>Pantoea</taxon>
        <taxon>Pantoea agglomerans group</taxon>
    </lineage>
</organism>
<sequence length="181" mass="20788">MIAMQYRFRLPNDYDMAIITTRIHENGHRLDGFPGLILKAYCYAEYGSPQSSTDPLYAPFYLWQDSKSMTRFLTSSGFQQLTQDFGWPQIDSWLVLHYQPAVELADSVFARRIITPIAPYTDLIPYSSGADKQAGHVSHIQAWDTQTWRHLNFQLSPKPFTDDTAAECYRVGHLSLPHNIV</sequence>
<reference evidence="1" key="1">
    <citation type="submission" date="2021-01" db="EMBL/GenBank/DDBJ databases">
        <title>Draft genome of Pantoea agglomerans Eh 335.</title>
        <authorList>
            <person name="Emsley S.A."/>
            <person name="Oline D.K."/>
            <person name="Saw J.H."/>
            <person name="Ushijima B."/>
            <person name="Videau P."/>
            <person name="Koyack M.J."/>
        </authorList>
    </citation>
    <scope>NUCLEOTIDE SEQUENCE</scope>
    <source>
        <strain evidence="1">Eh 335</strain>
    </source>
</reference>
<dbReference type="EMBL" id="JAEOXF010000003">
    <property type="protein sequence ID" value="MBK4724857.1"/>
    <property type="molecule type" value="Genomic_DNA"/>
</dbReference>